<evidence type="ECO:0000259" key="2">
    <source>
        <dbReference type="PROSITE" id="PS50989"/>
    </source>
</evidence>
<dbReference type="EMBL" id="JAERWK010000012">
    <property type="protein sequence ID" value="MBM9467601.1"/>
    <property type="molecule type" value="Genomic_DNA"/>
</dbReference>
<comment type="caution">
    <text evidence="3">The sequence shown here is derived from an EMBL/GenBank/DDBJ whole genome shotgun (WGS) entry which is preliminary data.</text>
</comment>
<dbReference type="Pfam" id="PF01039">
    <property type="entry name" value="Carboxyl_trans"/>
    <property type="match status" value="1"/>
</dbReference>
<dbReference type="PROSITE" id="PS50989">
    <property type="entry name" value="COA_CT_CTER"/>
    <property type="match status" value="1"/>
</dbReference>
<dbReference type="InterPro" id="IPR051047">
    <property type="entry name" value="AccD/PCCB"/>
</dbReference>
<dbReference type="PANTHER" id="PTHR43842">
    <property type="entry name" value="PROPIONYL-COA CARBOXYLASE BETA CHAIN"/>
    <property type="match status" value="1"/>
</dbReference>
<accession>A0A938YDJ3</accession>
<dbReference type="Proteomes" id="UP000663792">
    <property type="component" value="Unassembled WGS sequence"/>
</dbReference>
<dbReference type="InterPro" id="IPR034733">
    <property type="entry name" value="AcCoA_carboxyl_beta"/>
</dbReference>
<evidence type="ECO:0000313" key="3">
    <source>
        <dbReference type="EMBL" id="MBM9467601.1"/>
    </source>
</evidence>
<dbReference type="PANTHER" id="PTHR43842:SF2">
    <property type="entry name" value="PROPIONYL-COA CARBOXYLASE BETA CHAIN, MITOCHONDRIAL"/>
    <property type="match status" value="1"/>
</dbReference>
<evidence type="ECO:0000313" key="4">
    <source>
        <dbReference type="Proteomes" id="UP000663792"/>
    </source>
</evidence>
<feature type="region of interest" description="Disordered" evidence="1">
    <location>
        <begin position="20"/>
        <end position="39"/>
    </location>
</feature>
<evidence type="ECO:0000256" key="1">
    <source>
        <dbReference type="SAM" id="MobiDB-lite"/>
    </source>
</evidence>
<dbReference type="InterPro" id="IPR029045">
    <property type="entry name" value="ClpP/crotonase-like_dom_sf"/>
</dbReference>
<dbReference type="GO" id="GO:0004658">
    <property type="term" value="F:propionyl-CoA carboxylase activity"/>
    <property type="evidence" value="ECO:0007669"/>
    <property type="project" value="TreeGrafter"/>
</dbReference>
<gene>
    <name evidence="3" type="ORF">JL106_09955</name>
</gene>
<sequence length="496" mass="51147">MTGSAMTGSVTSTDGLAVAALSHGSSPGPALDPDGTVDPARPLAETLRRWFDGGAPTVVYGDQAGPVGRGAEVPGDGVSVLAGRIDGDATVVIGYDPGVGDTGHGLVNHAKVARGLEVAGAMSAAVVLVVSGGPYRAGELAYHQERRDVVHQLVGLSGRVPLVGVAVGAVTDVRSVMLGVCDVVVATPSATVTLDEIAGQQDAPVLAAEKAGAFDLVAESVPDALQLARRYLDLVRRTRAAFDPADDVPVREALRAVVPENPRRAIDARKLIELVADAGSVLPLRVRFGGAIQTALARIGGRSVGLMANHSMVGAGAIDSPAADKMHRFQTLCDAAGIPIVQLTDVPGLLAGPQAEQAALNRHSTRPYFSQVHARVPFLSVILRRAYGQGMIIMGMGGHIDRRPLQMVWPTANFGGMGLGGAAAITAKSSATADSQRSEAEILAELTDAGSARSLAANFRTDELIDPADTRDRLLAAVGLLPDAGPRPVVRAIDPW</sequence>
<dbReference type="AlphaFoldDB" id="A0A938YDJ3"/>
<feature type="domain" description="CoA carboxyltransferase C-terminal" evidence="2">
    <location>
        <begin position="245"/>
        <end position="491"/>
    </location>
</feature>
<protein>
    <recommendedName>
        <fullName evidence="2">CoA carboxyltransferase C-terminal domain-containing protein</fullName>
    </recommendedName>
</protein>
<dbReference type="RefSeq" id="WP_205260559.1">
    <property type="nucleotide sequence ID" value="NZ_JAERWK010000012.1"/>
</dbReference>
<reference evidence="3" key="1">
    <citation type="submission" date="2021-01" db="EMBL/GenBank/DDBJ databases">
        <title>YIM 132084 draft genome.</title>
        <authorList>
            <person name="An D."/>
        </authorList>
    </citation>
    <scope>NUCLEOTIDE SEQUENCE</scope>
    <source>
        <strain evidence="3">YIM 132084</strain>
    </source>
</reference>
<keyword evidence="4" id="KW-1185">Reference proteome</keyword>
<proteinExistence type="predicted"/>
<organism evidence="3 4">
    <name type="scientific">Nakamurella leprariae</name>
    <dbReference type="NCBI Taxonomy" id="2803911"/>
    <lineage>
        <taxon>Bacteria</taxon>
        <taxon>Bacillati</taxon>
        <taxon>Actinomycetota</taxon>
        <taxon>Actinomycetes</taxon>
        <taxon>Nakamurellales</taxon>
        <taxon>Nakamurellaceae</taxon>
        <taxon>Nakamurella</taxon>
    </lineage>
</organism>
<name>A0A938YDJ3_9ACTN</name>
<dbReference type="SUPFAM" id="SSF52096">
    <property type="entry name" value="ClpP/crotonase"/>
    <property type="match status" value="2"/>
</dbReference>
<dbReference type="Gene3D" id="3.90.226.10">
    <property type="entry name" value="2-enoyl-CoA Hydratase, Chain A, domain 1"/>
    <property type="match status" value="2"/>
</dbReference>
<dbReference type="InterPro" id="IPR011763">
    <property type="entry name" value="COA_CT_C"/>
</dbReference>